<proteinExistence type="predicted"/>
<keyword evidence="2" id="KW-1185">Reference proteome</keyword>
<reference evidence="1 2" key="2">
    <citation type="submission" date="2018-11" db="EMBL/GenBank/DDBJ databases">
        <authorList>
            <consortium name="Pathogen Informatics"/>
        </authorList>
    </citation>
    <scope>NUCLEOTIDE SEQUENCE [LARGE SCALE GENOMIC DNA]</scope>
    <source>
        <strain evidence="1 2">NST_G2</strain>
    </source>
</reference>
<evidence type="ECO:0000313" key="2">
    <source>
        <dbReference type="Proteomes" id="UP000275846"/>
    </source>
</evidence>
<name>A0A183T4I0_SCHSO</name>
<reference evidence="3" key="1">
    <citation type="submission" date="2016-06" db="UniProtKB">
        <authorList>
            <consortium name="WormBaseParasite"/>
        </authorList>
    </citation>
    <scope>IDENTIFICATION</scope>
</reference>
<gene>
    <name evidence="1" type="ORF">SSLN_LOCUS11377</name>
</gene>
<dbReference type="Proteomes" id="UP000275846">
    <property type="component" value="Unassembled WGS sequence"/>
</dbReference>
<protein>
    <submittedName>
        <fullName evidence="3">Secreted protein</fullName>
    </submittedName>
</protein>
<evidence type="ECO:0000313" key="1">
    <source>
        <dbReference type="EMBL" id="VDL97762.1"/>
    </source>
</evidence>
<organism evidence="3">
    <name type="scientific">Schistocephalus solidus</name>
    <name type="common">Tapeworm</name>
    <dbReference type="NCBI Taxonomy" id="70667"/>
    <lineage>
        <taxon>Eukaryota</taxon>
        <taxon>Metazoa</taxon>
        <taxon>Spiralia</taxon>
        <taxon>Lophotrochozoa</taxon>
        <taxon>Platyhelminthes</taxon>
        <taxon>Cestoda</taxon>
        <taxon>Eucestoda</taxon>
        <taxon>Diphyllobothriidea</taxon>
        <taxon>Diphyllobothriidae</taxon>
        <taxon>Schistocephalus</taxon>
    </lineage>
</organism>
<dbReference type="AlphaFoldDB" id="A0A183T4I0"/>
<dbReference type="WBParaSite" id="SSLN_0001181401-mRNA-1">
    <property type="protein sequence ID" value="SSLN_0001181401-mRNA-1"/>
    <property type="gene ID" value="SSLN_0001181401"/>
</dbReference>
<dbReference type="EMBL" id="UYSU01036481">
    <property type="protein sequence ID" value="VDL97762.1"/>
    <property type="molecule type" value="Genomic_DNA"/>
</dbReference>
<dbReference type="OrthoDB" id="6323945at2759"/>
<evidence type="ECO:0000313" key="3">
    <source>
        <dbReference type="WBParaSite" id="SSLN_0001181401-mRNA-1"/>
    </source>
</evidence>
<accession>A0A183T4I0</accession>
<sequence length="127" mass="14110">MLGPVLQNLEFLCQQCCSARVEERCVPLGAGAIDGLDGFEEVFHSIAVHIPLDFLSHSDHQVILHLPQPLLYKAVTSEEGCSGGTLVVQPDSRGLPRYCGRSPQAGQLWMMNDLVEFFQMWRQGEVL</sequence>